<gene>
    <name evidence="6" type="ORF">KIN20_002054</name>
</gene>
<dbReference type="Proteomes" id="UP001196413">
    <property type="component" value="Unassembled WGS sequence"/>
</dbReference>
<name>A0AAD5QF25_PARTN</name>
<feature type="domain" description="M02D8-5-like fifth CUB" evidence="4">
    <location>
        <begin position="186"/>
        <end position="292"/>
    </location>
</feature>
<dbReference type="Pfam" id="PF23062">
    <property type="entry name" value="CUB_M02D8_5_3rd"/>
    <property type="match status" value="1"/>
</dbReference>
<dbReference type="Pfam" id="PF23063">
    <property type="entry name" value="CUB_M02D8_5_4th"/>
    <property type="match status" value="1"/>
</dbReference>
<dbReference type="InterPro" id="IPR035914">
    <property type="entry name" value="Sperma_CUB_dom_sf"/>
</dbReference>
<evidence type="ECO:0000259" key="3">
    <source>
        <dbReference type="Pfam" id="PF23063"/>
    </source>
</evidence>
<dbReference type="Gene3D" id="2.60.120.290">
    <property type="entry name" value="Spermadhesin, CUB domain"/>
    <property type="match status" value="1"/>
</dbReference>
<dbReference type="SUPFAM" id="SSF49854">
    <property type="entry name" value="Spermadhesin, CUB domain"/>
    <property type="match status" value="1"/>
</dbReference>
<evidence type="ECO:0000259" key="2">
    <source>
        <dbReference type="Pfam" id="PF23062"/>
    </source>
</evidence>
<feature type="domain" description="M02D8-5-like third CUB" evidence="2">
    <location>
        <begin position="19"/>
        <end position="53"/>
    </location>
</feature>
<dbReference type="Pfam" id="PF23064">
    <property type="entry name" value="CUB_M02D8_5_5th"/>
    <property type="match status" value="1"/>
</dbReference>
<evidence type="ECO:0000313" key="6">
    <source>
        <dbReference type="EMBL" id="KAJ1347094.1"/>
    </source>
</evidence>
<evidence type="ECO:0000259" key="1">
    <source>
        <dbReference type="Pfam" id="PF23059"/>
    </source>
</evidence>
<dbReference type="Pfam" id="PF23068">
    <property type="entry name" value="CUB_M02D8_5_7th"/>
    <property type="match status" value="1"/>
</dbReference>
<organism evidence="6 7">
    <name type="scientific">Parelaphostrongylus tenuis</name>
    <name type="common">Meningeal worm</name>
    <dbReference type="NCBI Taxonomy" id="148309"/>
    <lineage>
        <taxon>Eukaryota</taxon>
        <taxon>Metazoa</taxon>
        <taxon>Ecdysozoa</taxon>
        <taxon>Nematoda</taxon>
        <taxon>Chromadorea</taxon>
        <taxon>Rhabditida</taxon>
        <taxon>Rhabditina</taxon>
        <taxon>Rhabditomorpha</taxon>
        <taxon>Strongyloidea</taxon>
        <taxon>Metastrongylidae</taxon>
        <taxon>Parelaphostrongylus</taxon>
    </lineage>
</organism>
<dbReference type="InterPro" id="IPR059047">
    <property type="entry name" value="CUB_M02D8_5_3rd"/>
</dbReference>
<evidence type="ECO:0000259" key="5">
    <source>
        <dbReference type="Pfam" id="PF23068"/>
    </source>
</evidence>
<sequence length="527" mass="58887">MGSPRGLTVHIITKDSRNLYFQFASTSRISIKFNSDAIVEGVGFIGSVYNIDCTCNSGDHHLSEESPFLRLTTPGLLSGAPTYCPNLRCYWTIKFSTKYEIVLTISMLNLRSYMEEDVLTMTDRFGRIIFRANSDTSELRKILITSGKISLNFTSSPITGFPLLAIKSGFIIETTLLKKIVSRKKIAFTDTNFLIEISTKQFYEGLNVTYEYALTARPGNKVTIYFLTALNDVMNLNIYDGPNTTATILDPSILYANFTQDGYPLKIVSSEQHLLIQIRPNPYNINAKTALQSYGYRLATSCPPMVWSASTVLRTPAIRLSGSNCISIFHVNRDYDPSGLTTNASNLVTSGSDRQYPNLIYGLYVVMLYNSTQDNSVTYSWRKGSFATTILITPNESGIIMSEDYLPAYPLSSFKQQFSIELVAESHQMNGIRIEFLRSPGHGHGTFQFKQYNKLLEEITFPMSDGKLYSERCGNKLIIEYFSPGGTSNGLYARYRAGSLGCNSGSMALHSTTSIAVSVTVLFWLRF</sequence>
<dbReference type="InterPro" id="IPR059043">
    <property type="entry name" value="CUB_M02D8_5_4th"/>
</dbReference>
<reference evidence="6" key="1">
    <citation type="submission" date="2021-06" db="EMBL/GenBank/DDBJ databases">
        <title>Parelaphostrongylus tenuis whole genome reference sequence.</title>
        <authorList>
            <person name="Garwood T.J."/>
            <person name="Larsen P.A."/>
            <person name="Fountain-Jones N.M."/>
            <person name="Garbe J.R."/>
            <person name="Macchietto M.G."/>
            <person name="Kania S.A."/>
            <person name="Gerhold R.W."/>
            <person name="Richards J.E."/>
            <person name="Wolf T.M."/>
        </authorList>
    </citation>
    <scope>NUCLEOTIDE SEQUENCE</scope>
    <source>
        <strain evidence="6">MNPRO001-30</strain>
        <tissue evidence="6">Meninges</tissue>
    </source>
</reference>
<keyword evidence="7" id="KW-1185">Reference proteome</keyword>
<proteinExistence type="predicted"/>
<dbReference type="EMBL" id="JAHQIW010000267">
    <property type="protein sequence ID" value="KAJ1347094.1"/>
    <property type="molecule type" value="Genomic_DNA"/>
</dbReference>
<comment type="caution">
    <text evidence="6">The sequence shown here is derived from an EMBL/GenBank/DDBJ whole genome shotgun (WGS) entry which is preliminary data.</text>
</comment>
<feature type="domain" description="M02D8-5-like sixth CUB" evidence="1">
    <location>
        <begin position="302"/>
        <end position="338"/>
    </location>
</feature>
<accession>A0AAD5QF25</accession>
<feature type="domain" description="M02D8-5-like seventh CUB" evidence="5">
    <location>
        <begin position="392"/>
        <end position="494"/>
    </location>
</feature>
<evidence type="ECO:0000259" key="4">
    <source>
        <dbReference type="Pfam" id="PF23064"/>
    </source>
</evidence>
<feature type="domain" description="M02D8-5-like sixth CUB" evidence="1">
    <location>
        <begin position="339"/>
        <end position="384"/>
    </location>
</feature>
<dbReference type="AlphaFoldDB" id="A0AAD5QF25"/>
<dbReference type="Pfam" id="PF23059">
    <property type="entry name" value="CUB_M02D8_5_6th"/>
    <property type="match status" value="2"/>
</dbReference>
<dbReference type="InterPro" id="IPR059056">
    <property type="entry name" value="CUB_M02D8_5_7th"/>
</dbReference>
<feature type="domain" description="M02D8-5-like fourth CUB" evidence="3">
    <location>
        <begin position="71"/>
        <end position="178"/>
    </location>
</feature>
<dbReference type="InterPro" id="IPR059057">
    <property type="entry name" value="CUB_M02D8_5_6th"/>
</dbReference>
<evidence type="ECO:0008006" key="8">
    <source>
        <dbReference type="Google" id="ProtNLM"/>
    </source>
</evidence>
<evidence type="ECO:0000313" key="7">
    <source>
        <dbReference type="Proteomes" id="UP001196413"/>
    </source>
</evidence>
<protein>
    <recommendedName>
        <fullName evidence="8">CUB domain-containing protein</fullName>
    </recommendedName>
</protein>
<dbReference type="InterPro" id="IPR059048">
    <property type="entry name" value="CUB_M02D8_5_5th"/>
</dbReference>